<comment type="caution">
    <text evidence="3">The sequence shown here is derived from an EMBL/GenBank/DDBJ whole genome shotgun (WGS) entry which is preliminary data.</text>
</comment>
<evidence type="ECO:0000313" key="3">
    <source>
        <dbReference type="EMBL" id="KAG8086239.1"/>
    </source>
</evidence>
<keyword evidence="2" id="KW-0143">Chaperone</keyword>
<reference evidence="3" key="1">
    <citation type="journal article" date="2021" name="bioRxiv">
        <title>Whole Genome Assembly and Annotation of Northern Wild Rice, Zizania palustris L., Supports a Whole Genome Duplication in the Zizania Genus.</title>
        <authorList>
            <person name="Haas M."/>
            <person name="Kono T."/>
            <person name="Macchietto M."/>
            <person name="Millas R."/>
            <person name="McGilp L."/>
            <person name="Shao M."/>
            <person name="Duquette J."/>
            <person name="Hirsch C.N."/>
            <person name="Kimball J."/>
        </authorList>
    </citation>
    <scope>NUCLEOTIDE SEQUENCE</scope>
    <source>
        <tissue evidence="3">Fresh leaf tissue</tissue>
    </source>
</reference>
<sequence>MGPKGRNVIIERSHKAPKVTKDWQVAEATNKVAGDGTTCATILTQAILMEGCKAVAAGVNVMDLRNGINKAINAITTYLKSKAWIISSTEEINQVATISANGEKEIGDLISEAMEKVGKDGLLLLLLRLTLRSWQDGKTLENELEVVQGMKLSRGDGKSSDSNS</sequence>
<name>A0A8J5WBF1_ZIZPA</name>
<proteinExistence type="inferred from homology"/>
<dbReference type="Pfam" id="PF00118">
    <property type="entry name" value="Cpn60_TCP1"/>
    <property type="match status" value="1"/>
</dbReference>
<dbReference type="AlphaFoldDB" id="A0A8J5WBF1"/>
<dbReference type="InterPro" id="IPR001844">
    <property type="entry name" value="Cpn60/GroEL"/>
</dbReference>
<dbReference type="GO" id="GO:0005524">
    <property type="term" value="F:ATP binding"/>
    <property type="evidence" value="ECO:0007669"/>
    <property type="project" value="InterPro"/>
</dbReference>
<evidence type="ECO:0000256" key="2">
    <source>
        <dbReference type="ARBA" id="ARBA00023186"/>
    </source>
</evidence>
<dbReference type="PANTHER" id="PTHR45633">
    <property type="entry name" value="60 KDA HEAT SHOCK PROTEIN, MITOCHONDRIAL"/>
    <property type="match status" value="1"/>
</dbReference>
<reference evidence="3" key="2">
    <citation type="submission" date="2021-02" db="EMBL/GenBank/DDBJ databases">
        <authorList>
            <person name="Kimball J.A."/>
            <person name="Haas M.W."/>
            <person name="Macchietto M."/>
            <person name="Kono T."/>
            <person name="Duquette J."/>
            <person name="Shao M."/>
        </authorList>
    </citation>
    <scope>NUCLEOTIDE SEQUENCE</scope>
    <source>
        <tissue evidence="3">Fresh leaf tissue</tissue>
    </source>
</reference>
<dbReference type="InterPro" id="IPR002423">
    <property type="entry name" value="Cpn60/GroEL/TCP-1"/>
</dbReference>
<evidence type="ECO:0000313" key="4">
    <source>
        <dbReference type="Proteomes" id="UP000729402"/>
    </source>
</evidence>
<dbReference type="GO" id="GO:0140662">
    <property type="term" value="F:ATP-dependent protein folding chaperone"/>
    <property type="evidence" value="ECO:0007669"/>
    <property type="project" value="InterPro"/>
</dbReference>
<comment type="similarity">
    <text evidence="1">Belongs to the chaperonin (HSP60) family.</text>
</comment>
<evidence type="ECO:0000256" key="1">
    <source>
        <dbReference type="ARBA" id="ARBA00006607"/>
    </source>
</evidence>
<accession>A0A8J5WBF1</accession>
<dbReference type="EMBL" id="JAAALK010000082">
    <property type="protein sequence ID" value="KAG8086239.1"/>
    <property type="molecule type" value="Genomic_DNA"/>
</dbReference>
<dbReference type="Proteomes" id="UP000729402">
    <property type="component" value="Unassembled WGS sequence"/>
</dbReference>
<organism evidence="3 4">
    <name type="scientific">Zizania palustris</name>
    <name type="common">Northern wild rice</name>
    <dbReference type="NCBI Taxonomy" id="103762"/>
    <lineage>
        <taxon>Eukaryota</taxon>
        <taxon>Viridiplantae</taxon>
        <taxon>Streptophyta</taxon>
        <taxon>Embryophyta</taxon>
        <taxon>Tracheophyta</taxon>
        <taxon>Spermatophyta</taxon>
        <taxon>Magnoliopsida</taxon>
        <taxon>Liliopsida</taxon>
        <taxon>Poales</taxon>
        <taxon>Poaceae</taxon>
        <taxon>BOP clade</taxon>
        <taxon>Oryzoideae</taxon>
        <taxon>Oryzeae</taxon>
        <taxon>Zizaniinae</taxon>
        <taxon>Zizania</taxon>
    </lineage>
</organism>
<protein>
    <submittedName>
        <fullName evidence="3">Uncharacterized protein</fullName>
    </submittedName>
</protein>
<dbReference type="GO" id="GO:0042026">
    <property type="term" value="P:protein refolding"/>
    <property type="evidence" value="ECO:0007669"/>
    <property type="project" value="InterPro"/>
</dbReference>
<dbReference type="OrthoDB" id="1723571at2759"/>
<gene>
    <name evidence="3" type="ORF">GUJ93_ZPchr0010g10059</name>
</gene>
<keyword evidence="4" id="KW-1185">Reference proteome</keyword>